<dbReference type="SUPFAM" id="SSF56219">
    <property type="entry name" value="DNase I-like"/>
    <property type="match status" value="1"/>
</dbReference>
<proteinExistence type="predicted"/>
<gene>
    <name evidence="3" type="ORF">IM811_004054</name>
</gene>
<dbReference type="EMBL" id="JADCTT010000012">
    <property type="protein sequence ID" value="KAF9745753.1"/>
    <property type="molecule type" value="Genomic_DNA"/>
</dbReference>
<evidence type="ECO:0008006" key="5">
    <source>
        <dbReference type="Google" id="ProtNLM"/>
    </source>
</evidence>
<evidence type="ECO:0000259" key="1">
    <source>
        <dbReference type="Pfam" id="PF03372"/>
    </source>
</evidence>
<dbReference type="Proteomes" id="UP000616885">
    <property type="component" value="Unassembled WGS sequence"/>
</dbReference>
<dbReference type="InterPro" id="IPR010730">
    <property type="entry name" value="HET"/>
</dbReference>
<reference evidence="3" key="1">
    <citation type="submission" date="2020-10" db="EMBL/GenBank/DDBJ databases">
        <title>High-Quality Genome Resource of Clonostachys rosea strain S41 by Oxford Nanopore Long-Read Sequencing.</title>
        <authorList>
            <person name="Wang H."/>
        </authorList>
    </citation>
    <scope>NUCLEOTIDE SEQUENCE</scope>
    <source>
        <strain evidence="3">S41</strain>
    </source>
</reference>
<dbReference type="InterPro" id="IPR052895">
    <property type="entry name" value="HetReg/Transcr_Mod"/>
</dbReference>
<evidence type="ECO:0000313" key="3">
    <source>
        <dbReference type="EMBL" id="KAF9745753.1"/>
    </source>
</evidence>
<dbReference type="Gene3D" id="3.60.10.10">
    <property type="entry name" value="Endonuclease/exonuclease/phosphatase"/>
    <property type="match status" value="1"/>
</dbReference>
<dbReference type="InterPro" id="IPR005135">
    <property type="entry name" value="Endo/exonuclease/phosphatase"/>
</dbReference>
<organism evidence="3 4">
    <name type="scientific">Bionectria ochroleuca</name>
    <name type="common">Gliocladium roseum</name>
    <dbReference type="NCBI Taxonomy" id="29856"/>
    <lineage>
        <taxon>Eukaryota</taxon>
        <taxon>Fungi</taxon>
        <taxon>Dikarya</taxon>
        <taxon>Ascomycota</taxon>
        <taxon>Pezizomycotina</taxon>
        <taxon>Sordariomycetes</taxon>
        <taxon>Hypocreomycetidae</taxon>
        <taxon>Hypocreales</taxon>
        <taxon>Bionectriaceae</taxon>
        <taxon>Clonostachys</taxon>
    </lineage>
</organism>
<dbReference type="Pfam" id="PF06985">
    <property type="entry name" value="HET"/>
    <property type="match status" value="1"/>
</dbReference>
<comment type="caution">
    <text evidence="3">The sequence shown here is derived from an EMBL/GenBank/DDBJ whole genome shotgun (WGS) entry which is preliminary data.</text>
</comment>
<dbReference type="GO" id="GO:0003824">
    <property type="term" value="F:catalytic activity"/>
    <property type="evidence" value="ECO:0007669"/>
    <property type="project" value="InterPro"/>
</dbReference>
<name>A0A8H7N274_BIOOC</name>
<evidence type="ECO:0000259" key="2">
    <source>
        <dbReference type="Pfam" id="PF06985"/>
    </source>
</evidence>
<dbReference type="Pfam" id="PF26639">
    <property type="entry name" value="Het-6_barrel"/>
    <property type="match status" value="1"/>
</dbReference>
<dbReference type="AlphaFoldDB" id="A0A8H7N274"/>
<feature type="domain" description="Endonuclease/exonuclease/phosphatase" evidence="1">
    <location>
        <begin position="45"/>
        <end position="282"/>
    </location>
</feature>
<sequence length="907" mass="103164">MIIPRISRTLSIFQPTVRRWVAAPPRLDEANVRQSAKSAAYSLSSWNINAFWPRPVARATAIIHLLLSQEHLSSDIIFLQEVTREVRNCLLRDTWIRSNYLATDAEDTTAFDDVTFATMTLLSKARFSGQGAFIGPVSRFKLPSQYGRDALCTDVFLPPSTAYSSLHTRIEDCYRLRLVNVHLDSLSSTLSYRKQQMACVSEILHEGNNSQTKQSNIGLVAGDFNAVCQEDQGLIMNNGLVDAWLQLYGADAAQPQINTEQKSKQPLWPRRLDRVAITGPVESLELQHLCPGSIPVPKPGEVKDGEVASLDDEPEFEAISYVWGDPTSRKTIYCDGVCISVTANLHAALHNFRLEDKPRRLWADALCINQEDLDEKSFHVQMMHTVYQSCIRCLVWLGAPDAHCDTALALVQAITLLYTRHLGIAVDQADRHLDQHGRNPMLAQKIGFEGLPPKDSEQWSSLFQFLCRPWFSRVWVIQEAYFSGDVLFFCENRTTTYAPLYFAADWVLVNGTKVGYNKTYDPADYSSSMCFNIMKMRPDNWTRENQSLDSLLDGCKRFGATNLRDKVYALMHLPAFKREYPDIKPNYRVSVEEAYVDVTMVSIRRNKDFVILTRVDRELGDQTPVLQLPSWVPRWNRGDETSSASTTWYKFYAAGKGKSSAESSSAPFSAELLSGHRLQVAGFEFDKVEDVAELTFIRGYNATPPAKPHFSYLRPWKRYDPNSETGPYATAPAIIDAYAMTMTAMCREFEGFYALHCAPENEDHHRSDFVAWLQWLRRPDTEEYLREGDSHYPPGLYSDEKPFLNDTTDEELEVFYSRYNRMVRMYNLGRRLIRTRNDYLGTGSHEPQMGDLICIFFGSAVPFILRPRKGGNGFILVGDAYIHGIMNGEALETLDNGKFTKRNFVIH</sequence>
<evidence type="ECO:0000313" key="4">
    <source>
        <dbReference type="Proteomes" id="UP000616885"/>
    </source>
</evidence>
<dbReference type="PANTHER" id="PTHR24148:SF64">
    <property type="entry name" value="HETEROKARYON INCOMPATIBILITY DOMAIN-CONTAINING PROTEIN"/>
    <property type="match status" value="1"/>
</dbReference>
<dbReference type="PANTHER" id="PTHR24148">
    <property type="entry name" value="ANKYRIN REPEAT DOMAIN-CONTAINING PROTEIN 39 HOMOLOG-RELATED"/>
    <property type="match status" value="1"/>
</dbReference>
<accession>A0A8H7N274</accession>
<dbReference type="Pfam" id="PF03372">
    <property type="entry name" value="Exo_endo_phos"/>
    <property type="match status" value="1"/>
</dbReference>
<dbReference type="InterPro" id="IPR036691">
    <property type="entry name" value="Endo/exonu/phosph_ase_sf"/>
</dbReference>
<feature type="domain" description="Heterokaryon incompatibility" evidence="2">
    <location>
        <begin position="316"/>
        <end position="479"/>
    </location>
</feature>
<protein>
    <recommendedName>
        <fullName evidence="5">Heterokaryon incompatibility domain-containing protein</fullName>
    </recommendedName>
</protein>